<feature type="domain" description="F-box" evidence="1">
    <location>
        <begin position="9"/>
        <end position="48"/>
    </location>
</feature>
<dbReference type="EMBL" id="CANHGI010000001">
    <property type="protein sequence ID" value="CAI5439820.1"/>
    <property type="molecule type" value="Genomic_DNA"/>
</dbReference>
<dbReference type="AlphaFoldDB" id="A0A9P1MU62"/>
<dbReference type="PANTHER" id="PTHR21503:SF8">
    <property type="entry name" value="F-BOX ASSOCIATED DOMAIN-CONTAINING PROTEIN-RELATED"/>
    <property type="match status" value="1"/>
</dbReference>
<name>A0A9P1MU62_9PELO</name>
<dbReference type="InterPro" id="IPR036047">
    <property type="entry name" value="F-box-like_dom_sf"/>
</dbReference>
<dbReference type="PANTHER" id="PTHR21503">
    <property type="entry name" value="F-BOX-CONTAINING HYPOTHETICAL PROTEIN C.ELEGANS"/>
    <property type="match status" value="1"/>
</dbReference>
<gene>
    <name evidence="2" type="ORF">CAMP_LOCUS2457</name>
</gene>
<dbReference type="InterPro" id="IPR001810">
    <property type="entry name" value="F-box_dom"/>
</dbReference>
<keyword evidence="3" id="KW-1185">Reference proteome</keyword>
<accession>A0A9P1MU62</accession>
<organism evidence="2 3">
    <name type="scientific">Caenorhabditis angaria</name>
    <dbReference type="NCBI Taxonomy" id="860376"/>
    <lineage>
        <taxon>Eukaryota</taxon>
        <taxon>Metazoa</taxon>
        <taxon>Ecdysozoa</taxon>
        <taxon>Nematoda</taxon>
        <taxon>Chromadorea</taxon>
        <taxon>Rhabditida</taxon>
        <taxon>Rhabditina</taxon>
        <taxon>Rhabditomorpha</taxon>
        <taxon>Rhabditoidea</taxon>
        <taxon>Rhabditidae</taxon>
        <taxon>Peloderinae</taxon>
        <taxon>Caenorhabditis</taxon>
    </lineage>
</organism>
<comment type="caution">
    <text evidence="2">The sequence shown here is derived from an EMBL/GenBank/DDBJ whole genome shotgun (WGS) entry which is preliminary data.</text>
</comment>
<evidence type="ECO:0000259" key="1">
    <source>
        <dbReference type="Pfam" id="PF00646"/>
    </source>
</evidence>
<evidence type="ECO:0000313" key="2">
    <source>
        <dbReference type="EMBL" id="CAI5439820.1"/>
    </source>
</evidence>
<evidence type="ECO:0000313" key="3">
    <source>
        <dbReference type="Proteomes" id="UP001152747"/>
    </source>
</evidence>
<protein>
    <recommendedName>
        <fullName evidence="1">F-box domain-containing protein</fullName>
    </recommendedName>
</protein>
<dbReference type="Proteomes" id="UP001152747">
    <property type="component" value="Unassembled WGS sequence"/>
</dbReference>
<sequence length="313" mass="36821">MQEEPPCYILSLPNELQKMIFDRMQPADKISFGKTSHFCRKLWRNSKSLYDGIGWQEVGDKVTLTLNNSYPFVGNRQFMEFNEYSRYYVIGQNDEITRTGKIEIGENGLEIAKRKFLKKLETHQNTVKSITIYGKCPINLQNIRNFRNLQYLHHSGFDESESFQEFLSKSGNRLKCLEIGNSLSGSYAEFQQIYRVREYLSIGFGLTREQFLRLSATKIEMEIGHLKAADIFEFIRSWQNGTRRLQSCKWKSCKYFDAQTFFGFFNAPLINSDYKQISIRGIDSRAAMITYKKYEDLLFEVIEDPNFEDFFEI</sequence>
<reference evidence="2" key="1">
    <citation type="submission" date="2022-11" db="EMBL/GenBank/DDBJ databases">
        <authorList>
            <person name="Kikuchi T."/>
        </authorList>
    </citation>
    <scope>NUCLEOTIDE SEQUENCE</scope>
    <source>
        <strain evidence="2">PS1010</strain>
    </source>
</reference>
<dbReference type="SUPFAM" id="SSF81383">
    <property type="entry name" value="F-box domain"/>
    <property type="match status" value="1"/>
</dbReference>
<proteinExistence type="predicted"/>
<dbReference type="Pfam" id="PF00646">
    <property type="entry name" value="F-box"/>
    <property type="match status" value="1"/>
</dbReference>